<dbReference type="GO" id="GO:0072534">
    <property type="term" value="C:perineuronal net"/>
    <property type="evidence" value="ECO:0007669"/>
    <property type="project" value="TreeGrafter"/>
</dbReference>
<dbReference type="GO" id="GO:0007417">
    <property type="term" value="P:central nervous system development"/>
    <property type="evidence" value="ECO:0007669"/>
    <property type="project" value="TreeGrafter"/>
</dbReference>
<dbReference type="Pfam" id="PF00059">
    <property type="entry name" value="Lectin_C"/>
    <property type="match status" value="1"/>
</dbReference>
<evidence type="ECO:0000259" key="6">
    <source>
        <dbReference type="PROSITE" id="PS50041"/>
    </source>
</evidence>
<keyword evidence="8" id="KW-1185">Reference proteome</keyword>
<name>A0A8D2KTI3_VARKO</name>
<keyword evidence="2" id="KW-0964">Secreted</keyword>
<reference evidence="7" key="2">
    <citation type="submission" date="2025-09" db="UniProtKB">
        <authorList>
            <consortium name="Ensembl"/>
        </authorList>
    </citation>
    <scope>IDENTIFICATION</scope>
</reference>
<organism evidence="7 8">
    <name type="scientific">Varanus komodoensis</name>
    <name type="common">Komodo dragon</name>
    <dbReference type="NCBI Taxonomy" id="61221"/>
    <lineage>
        <taxon>Eukaryota</taxon>
        <taxon>Metazoa</taxon>
        <taxon>Chordata</taxon>
        <taxon>Craniata</taxon>
        <taxon>Vertebrata</taxon>
        <taxon>Euteleostomi</taxon>
        <taxon>Lepidosauria</taxon>
        <taxon>Squamata</taxon>
        <taxon>Bifurcata</taxon>
        <taxon>Unidentata</taxon>
        <taxon>Episquamata</taxon>
        <taxon>Toxicofera</taxon>
        <taxon>Anguimorpha</taxon>
        <taxon>Paleoanguimorpha</taxon>
        <taxon>Varanoidea</taxon>
        <taxon>Varanidae</taxon>
        <taxon>Varanus</taxon>
    </lineage>
</organism>
<keyword evidence="3" id="KW-0732">Signal</keyword>
<dbReference type="GO" id="GO:0002052">
    <property type="term" value="P:positive regulation of neuroblast proliferation"/>
    <property type="evidence" value="ECO:0007669"/>
    <property type="project" value="TreeGrafter"/>
</dbReference>
<dbReference type="PANTHER" id="PTHR22804:SF41">
    <property type="entry name" value="BREVICAN CORE PROTEIN"/>
    <property type="match status" value="1"/>
</dbReference>
<evidence type="ECO:0000256" key="2">
    <source>
        <dbReference type="ARBA" id="ARBA00022525"/>
    </source>
</evidence>
<dbReference type="GO" id="GO:0010001">
    <property type="term" value="P:glial cell differentiation"/>
    <property type="evidence" value="ECO:0007669"/>
    <property type="project" value="TreeGrafter"/>
</dbReference>
<dbReference type="InterPro" id="IPR050691">
    <property type="entry name" value="Hyaluronan_bind_Proteoglycan"/>
</dbReference>
<dbReference type="Gene3D" id="3.10.100.10">
    <property type="entry name" value="Mannose-Binding Protein A, subunit A"/>
    <property type="match status" value="1"/>
</dbReference>
<dbReference type="GO" id="GO:0001501">
    <property type="term" value="P:skeletal system development"/>
    <property type="evidence" value="ECO:0007669"/>
    <property type="project" value="TreeGrafter"/>
</dbReference>
<dbReference type="InterPro" id="IPR016187">
    <property type="entry name" value="CTDL_fold"/>
</dbReference>
<dbReference type="SUPFAM" id="SSF56436">
    <property type="entry name" value="C-type lectin-like"/>
    <property type="match status" value="1"/>
</dbReference>
<evidence type="ECO:0000256" key="4">
    <source>
        <dbReference type="ARBA" id="ARBA00023180"/>
    </source>
</evidence>
<keyword evidence="5" id="KW-0393">Immunoglobulin domain</keyword>
<evidence type="ECO:0000313" key="8">
    <source>
        <dbReference type="Proteomes" id="UP000694545"/>
    </source>
</evidence>
<evidence type="ECO:0000256" key="1">
    <source>
        <dbReference type="ARBA" id="ARBA00004613"/>
    </source>
</evidence>
<sequence>VRILEKCQPSWDSFQGFCYKHFSTRRSWEDAETQCRNHGGHLANIMTPEEQGFINSMPLQLFRECVGLYSWDYALWARQRGADMQKCCPITGQDLHTLADKFPYPTRQFVGWAGENLTPRN</sequence>
<dbReference type="PROSITE" id="PS50041">
    <property type="entry name" value="C_TYPE_LECTIN_2"/>
    <property type="match status" value="1"/>
</dbReference>
<dbReference type="InterPro" id="IPR001304">
    <property type="entry name" value="C-type_lectin-like"/>
</dbReference>
<accession>A0A8D2KTI3</accession>
<evidence type="ECO:0000256" key="5">
    <source>
        <dbReference type="ARBA" id="ARBA00023319"/>
    </source>
</evidence>
<proteinExistence type="predicted"/>
<comment type="subcellular location">
    <subcellularLocation>
        <location evidence="1">Secreted</location>
    </subcellularLocation>
</comment>
<dbReference type="PANTHER" id="PTHR22804">
    <property type="entry name" value="AGGRECAN/VERSICAN PROTEOGLYCAN"/>
    <property type="match status" value="1"/>
</dbReference>
<dbReference type="AlphaFoldDB" id="A0A8D2KTI3"/>
<reference evidence="7" key="1">
    <citation type="submission" date="2025-08" db="UniProtKB">
        <authorList>
            <consortium name="Ensembl"/>
        </authorList>
    </citation>
    <scope>IDENTIFICATION</scope>
</reference>
<dbReference type="Proteomes" id="UP000694545">
    <property type="component" value="Unplaced"/>
</dbReference>
<dbReference type="InterPro" id="IPR016186">
    <property type="entry name" value="C-type_lectin-like/link_sf"/>
</dbReference>
<evidence type="ECO:0000256" key="3">
    <source>
        <dbReference type="ARBA" id="ARBA00022729"/>
    </source>
</evidence>
<dbReference type="GO" id="GO:0005615">
    <property type="term" value="C:extracellular space"/>
    <property type="evidence" value="ECO:0007669"/>
    <property type="project" value="TreeGrafter"/>
</dbReference>
<dbReference type="GO" id="GO:0045202">
    <property type="term" value="C:synapse"/>
    <property type="evidence" value="ECO:0007669"/>
    <property type="project" value="TreeGrafter"/>
</dbReference>
<protein>
    <recommendedName>
        <fullName evidence="6">C-type lectin domain-containing protein</fullName>
    </recommendedName>
</protein>
<keyword evidence="4" id="KW-0325">Glycoprotein</keyword>
<dbReference type="Ensembl" id="ENSVKKT00000006222.1">
    <property type="protein sequence ID" value="ENSVKKP00000006060.1"/>
    <property type="gene ID" value="ENSVKKG00000004415.1"/>
</dbReference>
<evidence type="ECO:0000313" key="7">
    <source>
        <dbReference type="Ensembl" id="ENSVKKP00000006060.1"/>
    </source>
</evidence>
<feature type="domain" description="C-type lectin" evidence="6">
    <location>
        <begin position="14"/>
        <end position="71"/>
    </location>
</feature>